<proteinExistence type="predicted"/>
<dbReference type="Proteomes" id="UP000045545">
    <property type="component" value="Unassembled WGS sequence"/>
</dbReference>
<dbReference type="Pfam" id="PF02915">
    <property type="entry name" value="Rubrerythrin"/>
    <property type="match status" value="1"/>
</dbReference>
<keyword evidence="4" id="KW-0249">Electron transport</keyword>
<dbReference type="InterPro" id="IPR012347">
    <property type="entry name" value="Ferritin-like"/>
</dbReference>
<dbReference type="RefSeq" id="WP_046496496.1">
    <property type="nucleotide sequence ID" value="NZ_CGIH01000020.1"/>
</dbReference>
<protein>
    <submittedName>
        <fullName evidence="8">Rubrerythrin</fullName>
    </submittedName>
</protein>
<evidence type="ECO:0000256" key="1">
    <source>
        <dbReference type="ARBA" id="ARBA00001965"/>
    </source>
</evidence>
<sequence length="197" mass="22478">MNSLKGTKTAENLLKAFAGESQARNRYTYYASIADKEGYKQIKNIFIETADNEKEHAKRFYKLLLEGFEGDLPAFIEIDASYPVAQGNTLYNLKAAADGEYEEWHDLYPEFAKIAEQEGFPKIAAAFKMIAAAETRHETRFKKLAANIENDRVFKKDTKTQWKCGNCGYVHEGEEAPQICPACLHPRDHFEVFAETY</sequence>
<feature type="domain" description="Ferritin-like diiron" evidence="7">
    <location>
        <begin position="3"/>
        <end position="152"/>
    </location>
</feature>
<dbReference type="InterPro" id="IPR024934">
    <property type="entry name" value="Rubredoxin-like_dom"/>
</dbReference>
<dbReference type="SUPFAM" id="SSF47240">
    <property type="entry name" value="Ferritin-like"/>
    <property type="match status" value="1"/>
</dbReference>
<keyword evidence="5" id="KW-0408">Iron</keyword>
<evidence type="ECO:0000313" key="9">
    <source>
        <dbReference type="Proteomes" id="UP000045545"/>
    </source>
</evidence>
<feature type="domain" description="Rubredoxin-like" evidence="6">
    <location>
        <begin position="159"/>
        <end position="193"/>
    </location>
</feature>
<evidence type="ECO:0000256" key="3">
    <source>
        <dbReference type="ARBA" id="ARBA00022723"/>
    </source>
</evidence>
<dbReference type="Gene3D" id="2.20.28.10">
    <property type="match status" value="1"/>
</dbReference>
<dbReference type="PROSITE" id="PS50905">
    <property type="entry name" value="FERRITIN_LIKE"/>
    <property type="match status" value="1"/>
</dbReference>
<keyword evidence="2" id="KW-0813">Transport</keyword>
<evidence type="ECO:0000256" key="5">
    <source>
        <dbReference type="ARBA" id="ARBA00023004"/>
    </source>
</evidence>
<reference evidence="8 9" key="1">
    <citation type="submission" date="2015-03" db="EMBL/GenBank/DDBJ databases">
        <authorList>
            <person name="Murphy D."/>
        </authorList>
    </citation>
    <scope>NUCLEOTIDE SEQUENCE [LARGE SCALE GENOMIC DNA]</scope>
    <source>
        <strain evidence="8 9">OL-4</strain>
    </source>
</reference>
<dbReference type="CDD" id="cd00729">
    <property type="entry name" value="rubredoxin_SM"/>
    <property type="match status" value="1"/>
</dbReference>
<accession>A0A0E4GD98</accession>
<name>A0A0E4GD98_9FIRM</name>
<dbReference type="PANTHER" id="PTHR43865:SF1">
    <property type="entry name" value="RUBRERYTHRIN-RELATED"/>
    <property type="match status" value="1"/>
</dbReference>
<dbReference type="InterPro" id="IPR048574">
    <property type="entry name" value="RUBY_RBDX"/>
</dbReference>
<evidence type="ECO:0000313" key="8">
    <source>
        <dbReference type="EMBL" id="CFX40324.1"/>
    </source>
</evidence>
<dbReference type="FunFam" id="2.20.28.10:FF:000018">
    <property type="entry name" value="Rubrerythrin"/>
    <property type="match status" value="1"/>
</dbReference>
<dbReference type="PROSITE" id="PS50903">
    <property type="entry name" value="RUBREDOXIN_LIKE"/>
    <property type="match status" value="1"/>
</dbReference>
<dbReference type="PANTHER" id="PTHR43865">
    <property type="entry name" value="RUBRERYTHRIN-RELATED"/>
    <property type="match status" value="1"/>
</dbReference>
<dbReference type="EMBL" id="CGIH01000020">
    <property type="protein sequence ID" value="CFX40324.1"/>
    <property type="molecule type" value="Genomic_DNA"/>
</dbReference>
<dbReference type="GO" id="GO:0016491">
    <property type="term" value="F:oxidoreductase activity"/>
    <property type="evidence" value="ECO:0007669"/>
    <property type="project" value="InterPro"/>
</dbReference>
<dbReference type="GO" id="GO:0005506">
    <property type="term" value="F:iron ion binding"/>
    <property type="evidence" value="ECO:0007669"/>
    <property type="project" value="InterPro"/>
</dbReference>
<gene>
    <name evidence="8" type="ORF">1142</name>
</gene>
<evidence type="ECO:0000259" key="7">
    <source>
        <dbReference type="PROSITE" id="PS50905"/>
    </source>
</evidence>
<comment type="cofactor">
    <cofactor evidence="1">
        <name>Fe(3+)</name>
        <dbReference type="ChEBI" id="CHEBI:29034"/>
    </cofactor>
</comment>
<evidence type="ECO:0000259" key="6">
    <source>
        <dbReference type="PROSITE" id="PS50903"/>
    </source>
</evidence>
<dbReference type="AlphaFoldDB" id="A0A0E4GD98"/>
<keyword evidence="9" id="KW-1185">Reference proteome</keyword>
<dbReference type="CDD" id="cd01041">
    <property type="entry name" value="Rubrerythrin"/>
    <property type="match status" value="1"/>
</dbReference>
<dbReference type="InterPro" id="IPR052364">
    <property type="entry name" value="Rubrerythrin"/>
</dbReference>
<dbReference type="SUPFAM" id="SSF57802">
    <property type="entry name" value="Rubredoxin-like"/>
    <property type="match status" value="1"/>
</dbReference>
<dbReference type="InterPro" id="IPR009078">
    <property type="entry name" value="Ferritin-like_SF"/>
</dbReference>
<dbReference type="OrthoDB" id="9799749at2"/>
<dbReference type="NCBIfam" id="NF045767">
    <property type="entry name" value="RuberyRbr"/>
    <property type="match status" value="1"/>
</dbReference>
<dbReference type="InterPro" id="IPR009040">
    <property type="entry name" value="Ferritin-like_diiron"/>
</dbReference>
<organism evidence="8 9">
    <name type="scientific">Syntrophomonas zehnderi OL-4</name>
    <dbReference type="NCBI Taxonomy" id="690567"/>
    <lineage>
        <taxon>Bacteria</taxon>
        <taxon>Bacillati</taxon>
        <taxon>Bacillota</taxon>
        <taxon>Clostridia</taxon>
        <taxon>Eubacteriales</taxon>
        <taxon>Syntrophomonadaceae</taxon>
        <taxon>Syntrophomonas</taxon>
    </lineage>
</organism>
<keyword evidence="3" id="KW-0479">Metal-binding</keyword>
<evidence type="ECO:0000256" key="4">
    <source>
        <dbReference type="ARBA" id="ARBA00022982"/>
    </source>
</evidence>
<dbReference type="Pfam" id="PF21349">
    <property type="entry name" value="RUBY_RBDX"/>
    <property type="match status" value="1"/>
</dbReference>
<dbReference type="InterPro" id="IPR003251">
    <property type="entry name" value="Rr_diiron-bd_dom"/>
</dbReference>
<evidence type="ECO:0000256" key="2">
    <source>
        <dbReference type="ARBA" id="ARBA00022448"/>
    </source>
</evidence>
<dbReference type="Gene3D" id="1.20.1260.10">
    <property type="match status" value="1"/>
</dbReference>